<reference evidence="3" key="1">
    <citation type="journal article" date="2019" name="Int. J. Syst. Evol. Microbiol.">
        <title>The Global Catalogue of Microorganisms (GCM) 10K type strain sequencing project: providing services to taxonomists for standard genome sequencing and annotation.</title>
        <authorList>
            <consortium name="The Broad Institute Genomics Platform"/>
            <consortium name="The Broad Institute Genome Sequencing Center for Infectious Disease"/>
            <person name="Wu L."/>
            <person name="Ma J."/>
        </authorList>
    </citation>
    <scope>NUCLEOTIDE SEQUENCE [LARGE SCALE GENOMIC DNA]</scope>
    <source>
        <strain evidence="3">JCM 16227</strain>
    </source>
</reference>
<evidence type="ECO:0000313" key="2">
    <source>
        <dbReference type="EMBL" id="GAA2382530.1"/>
    </source>
</evidence>
<feature type="transmembrane region" description="Helical" evidence="1">
    <location>
        <begin position="44"/>
        <end position="63"/>
    </location>
</feature>
<keyword evidence="1" id="KW-0472">Membrane</keyword>
<accession>A0ABP5UK03</accession>
<evidence type="ECO:0000313" key="3">
    <source>
        <dbReference type="Proteomes" id="UP001501170"/>
    </source>
</evidence>
<name>A0ABP5UK03_9ACTN</name>
<evidence type="ECO:0000256" key="1">
    <source>
        <dbReference type="SAM" id="Phobius"/>
    </source>
</evidence>
<keyword evidence="3" id="KW-1185">Reference proteome</keyword>
<dbReference type="Proteomes" id="UP001501170">
    <property type="component" value="Unassembled WGS sequence"/>
</dbReference>
<gene>
    <name evidence="2" type="ORF">GCM10009855_23430</name>
</gene>
<organism evidence="2 3">
    <name type="scientific">Gordonia cholesterolivorans</name>
    <dbReference type="NCBI Taxonomy" id="559625"/>
    <lineage>
        <taxon>Bacteria</taxon>
        <taxon>Bacillati</taxon>
        <taxon>Actinomycetota</taxon>
        <taxon>Actinomycetes</taxon>
        <taxon>Mycobacteriales</taxon>
        <taxon>Gordoniaceae</taxon>
        <taxon>Gordonia</taxon>
    </lineage>
</organism>
<comment type="caution">
    <text evidence="2">The sequence shown here is derived from an EMBL/GenBank/DDBJ whole genome shotgun (WGS) entry which is preliminary data.</text>
</comment>
<proteinExistence type="predicted"/>
<keyword evidence="1" id="KW-1133">Transmembrane helix</keyword>
<protein>
    <submittedName>
        <fullName evidence="2">Uncharacterized protein</fullName>
    </submittedName>
</protein>
<dbReference type="RefSeq" id="WP_231650181.1">
    <property type="nucleotide sequence ID" value="NZ_BAAARB010000011.1"/>
</dbReference>
<sequence>MNLDNVNFVSNDNLRTALEEQTDATPAQIDAAVEVNEDTRLRTLRFGLLFLAAVSATAIIPAGRLPNYRREEIPAPGDDEGAA</sequence>
<dbReference type="EMBL" id="BAAARB010000011">
    <property type="protein sequence ID" value="GAA2382530.1"/>
    <property type="molecule type" value="Genomic_DNA"/>
</dbReference>
<keyword evidence="1" id="KW-0812">Transmembrane</keyword>